<dbReference type="AlphaFoldDB" id="A0A1F5ZU30"/>
<name>A0A1F5ZU30_9BACT</name>
<evidence type="ECO:0000313" key="2">
    <source>
        <dbReference type="Proteomes" id="UP000176253"/>
    </source>
</evidence>
<protein>
    <submittedName>
        <fullName evidence="1">Uncharacterized protein</fullName>
    </submittedName>
</protein>
<proteinExistence type="predicted"/>
<gene>
    <name evidence="1" type="ORF">A3D78_02505</name>
</gene>
<accession>A0A1F5ZU30</accession>
<organism evidence="1 2">
    <name type="scientific">Candidatus Gottesmanbacteria bacterium RIFCSPHIGHO2_02_FULL_39_14</name>
    <dbReference type="NCBI Taxonomy" id="1798383"/>
    <lineage>
        <taxon>Bacteria</taxon>
        <taxon>Candidatus Gottesmaniibacteriota</taxon>
    </lineage>
</organism>
<dbReference type="STRING" id="1798383.A3D78_02505"/>
<reference evidence="1 2" key="1">
    <citation type="journal article" date="2016" name="Nat. Commun.">
        <title>Thousands of microbial genomes shed light on interconnected biogeochemical processes in an aquifer system.</title>
        <authorList>
            <person name="Anantharaman K."/>
            <person name="Brown C.T."/>
            <person name="Hug L.A."/>
            <person name="Sharon I."/>
            <person name="Castelle C.J."/>
            <person name="Probst A.J."/>
            <person name="Thomas B.C."/>
            <person name="Singh A."/>
            <person name="Wilkins M.J."/>
            <person name="Karaoz U."/>
            <person name="Brodie E.L."/>
            <person name="Williams K.H."/>
            <person name="Hubbard S.S."/>
            <person name="Banfield J.F."/>
        </authorList>
    </citation>
    <scope>NUCLEOTIDE SEQUENCE [LARGE SCALE GENOMIC DNA]</scope>
</reference>
<dbReference type="Proteomes" id="UP000176253">
    <property type="component" value="Unassembled WGS sequence"/>
</dbReference>
<dbReference type="EMBL" id="MFJM01000067">
    <property type="protein sequence ID" value="OGG15883.1"/>
    <property type="molecule type" value="Genomic_DNA"/>
</dbReference>
<sequence length="150" mass="16208">MTNVSFATGNADLRIWDNTTYASTWDSGINLTDMYPGYEAPPVNMWLKNNSSAPIALNLSMALTDGGANWGNTLKDNVEAYVANATDTANTGWKTLSDWNTNPASLPDGALGQGNERMYKVYFRLSPLADNDEADSTLPGVEFTLTGVQS</sequence>
<comment type="caution">
    <text evidence="1">The sequence shown here is derived from an EMBL/GenBank/DDBJ whole genome shotgun (WGS) entry which is preliminary data.</text>
</comment>
<evidence type="ECO:0000313" key="1">
    <source>
        <dbReference type="EMBL" id="OGG15883.1"/>
    </source>
</evidence>